<dbReference type="InterPro" id="IPR012337">
    <property type="entry name" value="RNaseH-like_sf"/>
</dbReference>
<evidence type="ECO:0000259" key="1">
    <source>
        <dbReference type="Pfam" id="PF16473"/>
    </source>
</evidence>
<dbReference type="RefSeq" id="WP_159333272.1">
    <property type="nucleotide sequence ID" value="NZ_LR733857.1"/>
</dbReference>
<dbReference type="InterPro" id="IPR036397">
    <property type="entry name" value="RNaseH_sf"/>
</dbReference>
<gene>
    <name evidence="2" type="ORF">SPHINGO8BC_110267</name>
</gene>
<proteinExistence type="predicted"/>
<feature type="domain" description="3'-5' exoribonuclease Rv2179c-like" evidence="1">
    <location>
        <begin position="7"/>
        <end position="170"/>
    </location>
</feature>
<evidence type="ECO:0000313" key="3">
    <source>
        <dbReference type="Proteomes" id="UP000432350"/>
    </source>
</evidence>
<dbReference type="GO" id="GO:0016787">
    <property type="term" value="F:hydrolase activity"/>
    <property type="evidence" value="ECO:0007669"/>
    <property type="project" value="UniProtKB-KW"/>
</dbReference>
<sequence>MERLFTDVMIDIETLDTTPTSVILSIGAVPFNIGDGQAGQEYSSKCNVSMQVRDGHTIGMETLKWWIEQDAGVLSNSLSGGEWVRRSVENLNDFISEKCVDEVRLWSNSPSFDLVILKNALNNPWPFPFWRERDVRTFVAIRSEIAKEFARKATHDPVDDCLRQIDMVCAVYWDLNGISI</sequence>
<dbReference type="Proteomes" id="UP000432350">
    <property type="component" value="Unassembled WGS sequence"/>
</dbReference>
<dbReference type="SUPFAM" id="SSF53098">
    <property type="entry name" value="Ribonuclease H-like"/>
    <property type="match status" value="1"/>
</dbReference>
<dbReference type="AlphaFoldDB" id="A0A653YSC9"/>
<evidence type="ECO:0000313" key="2">
    <source>
        <dbReference type="EMBL" id="VXC45226.1"/>
    </source>
</evidence>
<dbReference type="EC" id="3.1.11.-" evidence="2"/>
<reference evidence="2 3" key="1">
    <citation type="submission" date="2019-10" db="EMBL/GenBank/DDBJ databases">
        <authorList>
            <person name="Karimi E."/>
        </authorList>
    </citation>
    <scope>NUCLEOTIDE SEQUENCE [LARGE SCALE GENOMIC DNA]</scope>
    <source>
        <strain evidence="2">Sphingobacterium sp. 8BC</strain>
    </source>
</reference>
<dbReference type="InterPro" id="IPR033390">
    <property type="entry name" value="Rv2179c-like"/>
</dbReference>
<dbReference type="EMBL" id="CABWMV010000003">
    <property type="protein sequence ID" value="VXC45226.1"/>
    <property type="molecule type" value="Genomic_DNA"/>
</dbReference>
<protein>
    <submittedName>
        <fullName evidence="2">Exodeoxyribonuclease VIII</fullName>
        <ecNumber evidence="2">3.1.11.-</ecNumber>
    </submittedName>
</protein>
<accession>A0A653YSC9</accession>
<dbReference type="Pfam" id="PF16473">
    <property type="entry name" value="Rv2179c-like"/>
    <property type="match status" value="1"/>
</dbReference>
<organism evidence="2 3">
    <name type="scientific">Sphingobacterium multivorum</name>
    <dbReference type="NCBI Taxonomy" id="28454"/>
    <lineage>
        <taxon>Bacteria</taxon>
        <taxon>Pseudomonadati</taxon>
        <taxon>Bacteroidota</taxon>
        <taxon>Sphingobacteriia</taxon>
        <taxon>Sphingobacteriales</taxon>
        <taxon>Sphingobacteriaceae</taxon>
        <taxon>Sphingobacterium</taxon>
    </lineage>
</organism>
<name>A0A653YSC9_SPHMU</name>
<dbReference type="Gene3D" id="3.30.420.10">
    <property type="entry name" value="Ribonuclease H-like superfamily/Ribonuclease H"/>
    <property type="match status" value="1"/>
</dbReference>
<keyword evidence="2" id="KW-0378">Hydrolase</keyword>
<dbReference type="GO" id="GO:0003676">
    <property type="term" value="F:nucleic acid binding"/>
    <property type="evidence" value="ECO:0007669"/>
    <property type="project" value="InterPro"/>
</dbReference>